<reference evidence="2" key="1">
    <citation type="submission" date="2021-02" db="EMBL/GenBank/DDBJ databases">
        <authorList>
            <person name="Nowell W R."/>
        </authorList>
    </citation>
    <scope>NUCLEOTIDE SEQUENCE</scope>
</reference>
<dbReference type="AlphaFoldDB" id="A0A8S2PJT8"/>
<evidence type="ECO:0000313" key="2">
    <source>
        <dbReference type="EMBL" id="CAF4049622.1"/>
    </source>
</evidence>
<protein>
    <submittedName>
        <fullName evidence="2">Uncharacterized protein</fullName>
    </submittedName>
</protein>
<dbReference type="Proteomes" id="UP000677228">
    <property type="component" value="Unassembled WGS sequence"/>
</dbReference>
<dbReference type="EMBL" id="CAJNOK010016276">
    <property type="protein sequence ID" value="CAF1242136.1"/>
    <property type="molecule type" value="Genomic_DNA"/>
</dbReference>
<dbReference type="EMBL" id="CAJOBA010037825">
    <property type="protein sequence ID" value="CAF4049622.1"/>
    <property type="molecule type" value="Genomic_DNA"/>
</dbReference>
<comment type="caution">
    <text evidence="2">The sequence shown here is derived from an EMBL/GenBank/DDBJ whole genome shotgun (WGS) entry which is preliminary data.</text>
</comment>
<organism evidence="2 3">
    <name type="scientific">Didymodactylos carnosus</name>
    <dbReference type="NCBI Taxonomy" id="1234261"/>
    <lineage>
        <taxon>Eukaryota</taxon>
        <taxon>Metazoa</taxon>
        <taxon>Spiralia</taxon>
        <taxon>Gnathifera</taxon>
        <taxon>Rotifera</taxon>
        <taxon>Eurotatoria</taxon>
        <taxon>Bdelloidea</taxon>
        <taxon>Philodinida</taxon>
        <taxon>Philodinidae</taxon>
        <taxon>Didymodactylos</taxon>
    </lineage>
</organism>
<dbReference type="Proteomes" id="UP000682733">
    <property type="component" value="Unassembled WGS sequence"/>
</dbReference>
<name>A0A8S2PJT8_9BILA</name>
<accession>A0A8S2PJT8</accession>
<sequence>MLRYIWHKVLLCDNKSDLSDFIKDQHVCVYRKETFNTAHQLHINVQKTKKYPLCQFQLKAKESSDGYQVYSSKAHNHHTRGQTSHLPSPVQDNIVLMTNTGSTSRQIRKPWFSVQACKMYRVSPDVGRYTVWGTFQKTAN</sequence>
<proteinExistence type="predicted"/>
<evidence type="ECO:0000313" key="3">
    <source>
        <dbReference type="Proteomes" id="UP000682733"/>
    </source>
</evidence>
<gene>
    <name evidence="1" type="ORF">OVA965_LOCUS25875</name>
    <name evidence="2" type="ORF">TMI583_LOCUS26606</name>
</gene>
<evidence type="ECO:0000313" key="1">
    <source>
        <dbReference type="EMBL" id="CAF1242136.1"/>
    </source>
</evidence>